<sequence>MAKRISPEMEKELHKLRSLGWGYRHIAKALGISISCVQDHINPHIRERRNNACKARYFKNKLDPEKVKRFSEYRHERYLKKKIRDILGDDYDQKRSNSK</sequence>
<gene>
    <name evidence="1" type="ORF">EVC27_067</name>
</gene>
<protein>
    <submittedName>
        <fullName evidence="1">Uncharacterized protein</fullName>
    </submittedName>
</protein>
<keyword evidence="2" id="KW-1185">Reference proteome</keyword>
<dbReference type="Gene3D" id="1.10.10.10">
    <property type="entry name" value="Winged helix-like DNA-binding domain superfamily/Winged helix DNA-binding domain"/>
    <property type="match status" value="1"/>
</dbReference>
<name>A0A7S5RFL4_9CAUD</name>
<dbReference type="InterPro" id="IPR036388">
    <property type="entry name" value="WH-like_DNA-bd_sf"/>
</dbReference>
<evidence type="ECO:0000313" key="1">
    <source>
        <dbReference type="EMBL" id="QIG76592.1"/>
    </source>
</evidence>
<organism evidence="1 2">
    <name type="scientific">Rhizobium phage RHph_I1_6</name>
    <dbReference type="NCBI Taxonomy" id="2509728"/>
    <lineage>
        <taxon>Viruses</taxon>
        <taxon>Duplodnaviria</taxon>
        <taxon>Heunggongvirae</taxon>
        <taxon>Uroviricota</taxon>
        <taxon>Caudoviricetes</taxon>
        <taxon>Schitoviridae</taxon>
        <taxon>Demetervirinae</taxon>
        <taxon>Cyamitesvirus</taxon>
        <taxon>Cyamitesvirus I16</taxon>
    </lineage>
</organism>
<dbReference type="InterPro" id="IPR009057">
    <property type="entry name" value="Homeodomain-like_sf"/>
</dbReference>
<dbReference type="SUPFAM" id="SSF46689">
    <property type="entry name" value="Homeodomain-like"/>
    <property type="match status" value="1"/>
</dbReference>
<proteinExistence type="predicted"/>
<dbReference type="Proteomes" id="UP000626490">
    <property type="component" value="Segment"/>
</dbReference>
<dbReference type="EMBL" id="MN988555">
    <property type="protein sequence ID" value="QIG76592.1"/>
    <property type="molecule type" value="Genomic_DNA"/>
</dbReference>
<accession>A0A7S5RFL4</accession>
<reference evidence="1" key="1">
    <citation type="submission" date="2020-01" db="EMBL/GenBank/DDBJ databases">
        <title>Patterns of diversity and host range of bacteriophage communities associated with bean-nodulatin bacteria.</title>
        <authorList>
            <person name="Vann Cauwenberghe J."/>
            <person name="Santamaria R.I."/>
            <person name="Bustos P."/>
            <person name="Juarez S."/>
            <person name="Gonzalez V."/>
        </authorList>
    </citation>
    <scope>NUCLEOTIDE SEQUENCE</scope>
</reference>
<evidence type="ECO:0000313" key="2">
    <source>
        <dbReference type="Proteomes" id="UP000626490"/>
    </source>
</evidence>